<dbReference type="EMBL" id="VBOW01000031">
    <property type="protein sequence ID" value="TMQ58678.1"/>
    <property type="molecule type" value="Genomic_DNA"/>
</dbReference>
<dbReference type="Proteomes" id="UP000316852">
    <property type="component" value="Unassembled WGS sequence"/>
</dbReference>
<proteinExistence type="predicted"/>
<reference evidence="4 5" key="1">
    <citation type="journal article" date="2019" name="Nat. Microbiol.">
        <title>Mediterranean grassland soil C-N compound turnover is dependent on rainfall and depth, and is mediated by genomically divergent microorganisms.</title>
        <authorList>
            <person name="Diamond S."/>
            <person name="Andeer P.F."/>
            <person name="Li Z."/>
            <person name="Crits-Christoph A."/>
            <person name="Burstein D."/>
            <person name="Anantharaman K."/>
            <person name="Lane K.R."/>
            <person name="Thomas B.C."/>
            <person name="Pan C."/>
            <person name="Northen T.R."/>
            <person name="Banfield J.F."/>
        </authorList>
    </citation>
    <scope>NUCLEOTIDE SEQUENCE [LARGE SCALE GENOMIC DNA]</scope>
    <source>
        <strain evidence="4">WS_6</strain>
    </source>
</reference>
<dbReference type="SUPFAM" id="SSF52540">
    <property type="entry name" value="P-loop containing nucleoside triphosphate hydrolases"/>
    <property type="match status" value="2"/>
</dbReference>
<dbReference type="AlphaFoldDB" id="A0A538T4W6"/>
<dbReference type="PROSITE" id="PS00211">
    <property type="entry name" value="ABC_TRANSPORTER_1"/>
    <property type="match status" value="1"/>
</dbReference>
<dbReference type="GO" id="GO:0016887">
    <property type="term" value="F:ATP hydrolysis activity"/>
    <property type="evidence" value="ECO:0007669"/>
    <property type="project" value="InterPro"/>
</dbReference>
<evidence type="ECO:0000313" key="4">
    <source>
        <dbReference type="EMBL" id="TMQ58678.1"/>
    </source>
</evidence>
<dbReference type="PROSITE" id="PS50893">
    <property type="entry name" value="ABC_TRANSPORTER_2"/>
    <property type="match status" value="2"/>
</dbReference>
<name>A0A538T4W6_UNCEI</name>
<feature type="domain" description="ABC transporter" evidence="3">
    <location>
        <begin position="12"/>
        <end position="264"/>
    </location>
</feature>
<dbReference type="InterPro" id="IPR003593">
    <property type="entry name" value="AAA+_ATPase"/>
</dbReference>
<protein>
    <submittedName>
        <fullName evidence="4">Sugar ABC transporter ATP-binding protein</fullName>
    </submittedName>
</protein>
<dbReference type="SMART" id="SM00382">
    <property type="entry name" value="AAA"/>
    <property type="match status" value="2"/>
</dbReference>
<gene>
    <name evidence="4" type="ORF">E6K76_07170</name>
</gene>
<evidence type="ECO:0000259" key="3">
    <source>
        <dbReference type="PROSITE" id="PS50893"/>
    </source>
</evidence>
<comment type="caution">
    <text evidence="4">The sequence shown here is derived from an EMBL/GenBank/DDBJ whole genome shotgun (WGS) entry which is preliminary data.</text>
</comment>
<feature type="domain" description="ABC transporter" evidence="3">
    <location>
        <begin position="281"/>
        <end position="531"/>
    </location>
</feature>
<dbReference type="CDD" id="cd03216">
    <property type="entry name" value="ABC_Carb_Monos_I"/>
    <property type="match status" value="1"/>
</dbReference>
<dbReference type="CDD" id="cd03215">
    <property type="entry name" value="ABC_Carb_Monos_II"/>
    <property type="match status" value="1"/>
</dbReference>
<dbReference type="Pfam" id="PF00005">
    <property type="entry name" value="ABC_tran"/>
    <property type="match status" value="2"/>
</dbReference>
<dbReference type="GO" id="GO:0005524">
    <property type="term" value="F:ATP binding"/>
    <property type="evidence" value="ECO:0007669"/>
    <property type="project" value="UniProtKB-KW"/>
</dbReference>
<dbReference type="PANTHER" id="PTHR43790:SF4">
    <property type="entry name" value="GUANOSINE IMPORT ATP-BINDING PROTEIN NUPO"/>
    <property type="match status" value="1"/>
</dbReference>
<accession>A0A538T4W6</accession>
<evidence type="ECO:0000313" key="5">
    <source>
        <dbReference type="Proteomes" id="UP000316852"/>
    </source>
</evidence>
<evidence type="ECO:0000256" key="1">
    <source>
        <dbReference type="ARBA" id="ARBA00022741"/>
    </source>
</evidence>
<dbReference type="InterPro" id="IPR003439">
    <property type="entry name" value="ABC_transporter-like_ATP-bd"/>
</dbReference>
<dbReference type="InterPro" id="IPR050107">
    <property type="entry name" value="ABC_carbohydrate_import_ATPase"/>
</dbReference>
<keyword evidence="1" id="KW-0547">Nucleotide-binding</keyword>
<keyword evidence="2 4" id="KW-0067">ATP-binding</keyword>
<dbReference type="InterPro" id="IPR027417">
    <property type="entry name" value="P-loop_NTPase"/>
</dbReference>
<evidence type="ECO:0000256" key="2">
    <source>
        <dbReference type="ARBA" id="ARBA00022840"/>
    </source>
</evidence>
<dbReference type="Gene3D" id="3.40.50.300">
    <property type="entry name" value="P-loop containing nucleotide triphosphate hydrolases"/>
    <property type="match status" value="2"/>
</dbReference>
<sequence>MAPPTAIAPPALELRSIVKEFEGNRVLKGVSLSVRGGEIHALVGENGAGKSTLMNILFGMPVIWETGGYEGEILLSGAPARFHSPAEAMEAGIGMVHQEFMLLPGFRVAENIKLNREPTRPNPASRVLGPKLESLDIARMRADARRALDQVGLGIDEWVAVAGLPVGHMQFIEIAREVDKANLRLLIFDEPTAVLTESDAEKLLEIMRGLAAKGHAILFITHRLDEVLAVADRITVLRDGEVVGTPDPKDTTVVRIAELMVGRPAAVAAQRRFFAPTTEPVLGIEHLRVDMPGERVEDVFLAVRRGEILGIGGLAGHGKLGIANGIMGLYPASGRVIFEEAPFSLNEPRSALERGLAFVSEDRRGVGLLPEESIELNIALSALEAHGRFLHPFPVQPLRLVNHRAMRAHALEMIRALDIRTTGPSQQVRRLSGGNQQKVCVARAMTLEPRLLFVSEPTRGIDVGAKQRVLEILASLNRDHEVTLVVTSSELAELRAISDRVAIVYRGKIAVILPPDAPDADFGLAMAGETAKAA</sequence>
<dbReference type="InterPro" id="IPR017871">
    <property type="entry name" value="ABC_transporter-like_CS"/>
</dbReference>
<dbReference type="PANTHER" id="PTHR43790">
    <property type="entry name" value="CARBOHYDRATE TRANSPORT ATP-BINDING PROTEIN MG119-RELATED"/>
    <property type="match status" value="1"/>
</dbReference>
<organism evidence="4 5">
    <name type="scientific">Eiseniibacteriota bacterium</name>
    <dbReference type="NCBI Taxonomy" id="2212470"/>
    <lineage>
        <taxon>Bacteria</taxon>
        <taxon>Candidatus Eiseniibacteriota</taxon>
    </lineage>
</organism>